<dbReference type="EMBL" id="DS114152">
    <property type="protein sequence ID" value="EAX89930.1"/>
    <property type="molecule type" value="Genomic_DNA"/>
</dbReference>
<name>A2FYS8_TRIV3</name>
<dbReference type="Gene3D" id="3.90.640.10">
    <property type="entry name" value="Actin, Chain A, domain 4"/>
    <property type="match status" value="1"/>
</dbReference>
<reference evidence="2" key="1">
    <citation type="submission" date="2006-10" db="EMBL/GenBank/DDBJ databases">
        <authorList>
            <person name="Amadeo P."/>
            <person name="Zhao Q."/>
            <person name="Wortman J."/>
            <person name="Fraser-Liggett C."/>
            <person name="Carlton J."/>
        </authorList>
    </citation>
    <scope>NUCLEOTIDE SEQUENCE</scope>
    <source>
        <strain evidence="2">G3</strain>
    </source>
</reference>
<dbReference type="VEuPathDB" id="TrichDB:TVAGG3_0194680"/>
<dbReference type="SUPFAM" id="SSF53067">
    <property type="entry name" value="Actin-like ATPase domain"/>
    <property type="match status" value="2"/>
</dbReference>
<evidence type="ECO:0000256" key="1">
    <source>
        <dbReference type="RuleBase" id="RU000487"/>
    </source>
</evidence>
<dbReference type="OrthoDB" id="337660at2759"/>
<dbReference type="InterPro" id="IPR004000">
    <property type="entry name" value="Actin"/>
</dbReference>
<evidence type="ECO:0000313" key="3">
    <source>
        <dbReference type="Proteomes" id="UP000001542"/>
    </source>
</evidence>
<dbReference type="VEuPathDB" id="TrichDB:TVAG_434970"/>
<comment type="similarity">
    <text evidence="1">Belongs to the actin family.</text>
</comment>
<sequence length="306" mass="33746">MPAVVIDLGSYRCRAGFAGQEVPKVDKLTLELGGQPFQGRVPNFFDQYKVVVKKLYELLGVSPSAQPAYVTMSLRTSDQAQKQIEEFFRNELKVPALYLEKSFVINATCTGNAVLVDLGYQKSEITCIAEGTFVDGSGVVHVCNGNELANYIKKAFKVDDPALIEEIKSEKISVVPNFDEACEKGLPDVEFKGHKLTGQELLNAGESYFIPFFINENLESDGLHNDIFNSVKKSPVDYRAKLCENIVVYGGGANMKGLQARLEKEVKGVVPPATKDKVKVKVVDKPAYYSWLCLSVYADARPQAAK</sequence>
<dbReference type="InterPro" id="IPR043129">
    <property type="entry name" value="ATPase_NBD"/>
</dbReference>
<organism evidence="2 3">
    <name type="scientific">Trichomonas vaginalis (strain ATCC PRA-98 / G3)</name>
    <dbReference type="NCBI Taxonomy" id="412133"/>
    <lineage>
        <taxon>Eukaryota</taxon>
        <taxon>Metamonada</taxon>
        <taxon>Parabasalia</taxon>
        <taxon>Trichomonadida</taxon>
        <taxon>Trichomonadidae</taxon>
        <taxon>Trichomonas</taxon>
    </lineage>
</organism>
<keyword evidence="3" id="KW-1185">Reference proteome</keyword>
<dbReference type="Proteomes" id="UP000001542">
    <property type="component" value="Unassembled WGS sequence"/>
</dbReference>
<dbReference type="Pfam" id="PF00022">
    <property type="entry name" value="Actin"/>
    <property type="match status" value="2"/>
</dbReference>
<reference evidence="2" key="2">
    <citation type="journal article" date="2007" name="Science">
        <title>Draft genome sequence of the sexually transmitted pathogen Trichomonas vaginalis.</title>
        <authorList>
            <person name="Carlton J.M."/>
            <person name="Hirt R.P."/>
            <person name="Silva J.C."/>
            <person name="Delcher A.L."/>
            <person name="Schatz M."/>
            <person name="Zhao Q."/>
            <person name="Wortman J.R."/>
            <person name="Bidwell S.L."/>
            <person name="Alsmark U.C.M."/>
            <person name="Besteiro S."/>
            <person name="Sicheritz-Ponten T."/>
            <person name="Noel C.J."/>
            <person name="Dacks J.B."/>
            <person name="Foster P.G."/>
            <person name="Simillion C."/>
            <person name="Van de Peer Y."/>
            <person name="Miranda-Saavedra D."/>
            <person name="Barton G.J."/>
            <person name="Westrop G.D."/>
            <person name="Mueller S."/>
            <person name="Dessi D."/>
            <person name="Fiori P.L."/>
            <person name="Ren Q."/>
            <person name="Paulsen I."/>
            <person name="Zhang H."/>
            <person name="Bastida-Corcuera F.D."/>
            <person name="Simoes-Barbosa A."/>
            <person name="Brown M.T."/>
            <person name="Hayes R.D."/>
            <person name="Mukherjee M."/>
            <person name="Okumura C.Y."/>
            <person name="Schneider R."/>
            <person name="Smith A.J."/>
            <person name="Vanacova S."/>
            <person name="Villalvazo M."/>
            <person name="Haas B.J."/>
            <person name="Pertea M."/>
            <person name="Feldblyum T.V."/>
            <person name="Utterback T.R."/>
            <person name="Shu C.L."/>
            <person name="Osoegawa K."/>
            <person name="de Jong P.J."/>
            <person name="Hrdy I."/>
            <person name="Horvathova L."/>
            <person name="Zubacova Z."/>
            <person name="Dolezal P."/>
            <person name="Malik S.B."/>
            <person name="Logsdon J.M. Jr."/>
            <person name="Henze K."/>
            <person name="Gupta A."/>
            <person name="Wang C.C."/>
            <person name="Dunne R.L."/>
            <person name="Upcroft J.A."/>
            <person name="Upcroft P."/>
            <person name="White O."/>
            <person name="Salzberg S.L."/>
            <person name="Tang P."/>
            <person name="Chiu C.-H."/>
            <person name="Lee Y.-S."/>
            <person name="Embley T.M."/>
            <person name="Coombs G.H."/>
            <person name="Mottram J.C."/>
            <person name="Tachezy J."/>
            <person name="Fraser-Liggett C.M."/>
            <person name="Johnson P.J."/>
        </authorList>
    </citation>
    <scope>NUCLEOTIDE SEQUENCE [LARGE SCALE GENOMIC DNA]</scope>
    <source>
        <strain evidence="2">G3</strain>
    </source>
</reference>
<dbReference type="SMR" id="A2FYS8"/>
<dbReference type="InParanoid" id="A2FYS8"/>
<gene>
    <name evidence="2" type="ORF">TVAG_434970</name>
</gene>
<dbReference type="STRING" id="5722.A2FYS8"/>
<accession>A2FYS8</accession>
<dbReference type="KEGG" id="tva:4747607"/>
<dbReference type="eggNOG" id="KOG0676">
    <property type="taxonomic scope" value="Eukaryota"/>
</dbReference>
<protein>
    <submittedName>
        <fullName evidence="2">Actin family protein</fullName>
    </submittedName>
</protein>
<dbReference type="Gene3D" id="3.30.420.40">
    <property type="match status" value="3"/>
</dbReference>
<dbReference type="RefSeq" id="XP_001302860.1">
    <property type="nucleotide sequence ID" value="XM_001302859.1"/>
</dbReference>
<proteinExistence type="inferred from homology"/>
<dbReference type="PANTHER" id="PTHR11937">
    <property type="entry name" value="ACTIN"/>
    <property type="match status" value="1"/>
</dbReference>
<dbReference type="AlphaFoldDB" id="A2FYS8"/>
<evidence type="ECO:0000313" key="2">
    <source>
        <dbReference type="EMBL" id="EAX89930.1"/>
    </source>
</evidence>
<dbReference type="SMART" id="SM00268">
    <property type="entry name" value="ACTIN"/>
    <property type="match status" value="1"/>
</dbReference>